<protein>
    <recommendedName>
        <fullName evidence="3">Ycf15</fullName>
    </recommendedName>
</protein>
<dbReference type="Proteomes" id="UP001054945">
    <property type="component" value="Unassembled WGS sequence"/>
</dbReference>
<name>A0AAV4QPW7_CAEEX</name>
<reference evidence="1 2" key="1">
    <citation type="submission" date="2021-06" db="EMBL/GenBank/DDBJ databases">
        <title>Caerostris extrusa draft genome.</title>
        <authorList>
            <person name="Kono N."/>
            <person name="Arakawa K."/>
        </authorList>
    </citation>
    <scope>NUCLEOTIDE SEQUENCE [LARGE SCALE GENOMIC DNA]</scope>
</reference>
<evidence type="ECO:0000313" key="2">
    <source>
        <dbReference type="Proteomes" id="UP001054945"/>
    </source>
</evidence>
<proteinExistence type="predicted"/>
<evidence type="ECO:0008006" key="3">
    <source>
        <dbReference type="Google" id="ProtNLM"/>
    </source>
</evidence>
<accession>A0AAV4QPW7</accession>
<keyword evidence="2" id="KW-1185">Reference proteome</keyword>
<gene>
    <name evidence="1" type="ORF">CEXT_629491</name>
</gene>
<dbReference type="EMBL" id="BPLR01006525">
    <property type="protein sequence ID" value="GIY10431.1"/>
    <property type="molecule type" value="Genomic_DNA"/>
</dbReference>
<dbReference type="AlphaFoldDB" id="A0AAV4QPW7"/>
<evidence type="ECO:0000313" key="1">
    <source>
        <dbReference type="EMBL" id="GIY10431.1"/>
    </source>
</evidence>
<organism evidence="1 2">
    <name type="scientific">Caerostris extrusa</name>
    <name type="common">Bark spider</name>
    <name type="synonym">Caerostris bankana</name>
    <dbReference type="NCBI Taxonomy" id="172846"/>
    <lineage>
        <taxon>Eukaryota</taxon>
        <taxon>Metazoa</taxon>
        <taxon>Ecdysozoa</taxon>
        <taxon>Arthropoda</taxon>
        <taxon>Chelicerata</taxon>
        <taxon>Arachnida</taxon>
        <taxon>Araneae</taxon>
        <taxon>Araneomorphae</taxon>
        <taxon>Entelegynae</taxon>
        <taxon>Araneoidea</taxon>
        <taxon>Araneidae</taxon>
        <taxon>Caerostris</taxon>
    </lineage>
</organism>
<comment type="caution">
    <text evidence="1">The sequence shown here is derived from an EMBL/GenBank/DDBJ whole genome shotgun (WGS) entry which is preliminary data.</text>
</comment>
<sequence>MVPTKVPHATDSSCCCSKCNFLGTSEGWKSGEQFGNVVIFKYYFLFLKIHRTQYESTSSPVPSQGSRMLPISGPLQNLFLLLHGPPLKFLASSRKLAISLNSSTSEVESC</sequence>